<organism evidence="7 8">
    <name type="scientific">Mya arenaria</name>
    <name type="common">Soft-shell clam</name>
    <dbReference type="NCBI Taxonomy" id="6604"/>
    <lineage>
        <taxon>Eukaryota</taxon>
        <taxon>Metazoa</taxon>
        <taxon>Spiralia</taxon>
        <taxon>Lophotrochozoa</taxon>
        <taxon>Mollusca</taxon>
        <taxon>Bivalvia</taxon>
        <taxon>Autobranchia</taxon>
        <taxon>Heteroconchia</taxon>
        <taxon>Euheterodonta</taxon>
        <taxon>Imparidentia</taxon>
        <taxon>Neoheterodontei</taxon>
        <taxon>Myida</taxon>
        <taxon>Myoidea</taxon>
        <taxon>Myidae</taxon>
        <taxon>Mya</taxon>
    </lineage>
</organism>
<protein>
    <submittedName>
        <fullName evidence="7">UBR7-like protein</fullName>
    </submittedName>
</protein>
<dbReference type="InterPro" id="IPR040204">
    <property type="entry name" value="UBR7"/>
</dbReference>
<dbReference type="CDD" id="cd19677">
    <property type="entry name" value="UBR-box_UBR7"/>
    <property type="match status" value="1"/>
</dbReference>
<evidence type="ECO:0000256" key="2">
    <source>
        <dbReference type="ARBA" id="ARBA00022771"/>
    </source>
</evidence>
<evidence type="ECO:0000256" key="1">
    <source>
        <dbReference type="ARBA" id="ARBA00022723"/>
    </source>
</evidence>
<dbReference type="PROSITE" id="PS51157">
    <property type="entry name" value="ZF_UBR"/>
    <property type="match status" value="1"/>
</dbReference>
<dbReference type="PANTHER" id="PTHR13513:SF9">
    <property type="entry name" value="E3 UBIQUITIN-PROTEIN LIGASE UBR7-RELATED"/>
    <property type="match status" value="1"/>
</dbReference>
<feature type="compositionally biased region" description="Low complexity" evidence="5">
    <location>
        <begin position="198"/>
        <end position="272"/>
    </location>
</feature>
<evidence type="ECO:0000313" key="8">
    <source>
        <dbReference type="Proteomes" id="UP001164746"/>
    </source>
</evidence>
<dbReference type="InterPro" id="IPR047506">
    <property type="entry name" value="UBR7-like_UBR-box"/>
</dbReference>
<keyword evidence="3" id="KW-0862">Zinc</keyword>
<keyword evidence="8" id="KW-1185">Reference proteome</keyword>
<evidence type="ECO:0000313" key="7">
    <source>
        <dbReference type="EMBL" id="WAR18413.1"/>
    </source>
</evidence>
<feature type="domain" description="UBR-type" evidence="6">
    <location>
        <begin position="46"/>
        <end position="118"/>
    </location>
</feature>
<dbReference type="InterPro" id="IPR003126">
    <property type="entry name" value="Znf_UBR"/>
</dbReference>
<keyword evidence="1" id="KW-0479">Metal-binding</keyword>
<gene>
    <name evidence="7" type="ORF">MAR_000251</name>
</gene>
<evidence type="ECO:0000259" key="6">
    <source>
        <dbReference type="PROSITE" id="PS51157"/>
    </source>
</evidence>
<dbReference type="PANTHER" id="PTHR13513">
    <property type="entry name" value="E3 UBIQUITIN-PROTEIN LIGASE UBR7"/>
    <property type="match status" value="1"/>
</dbReference>
<keyword evidence="2" id="KW-0863">Zinc-finger</keyword>
<dbReference type="Proteomes" id="UP001164746">
    <property type="component" value="Chromosome 11"/>
</dbReference>
<name>A0ABY7FCL1_MYAAR</name>
<feature type="region of interest" description="Disordered" evidence="5">
    <location>
        <begin position="198"/>
        <end position="278"/>
    </location>
</feature>
<evidence type="ECO:0000256" key="4">
    <source>
        <dbReference type="PROSITE-ProRule" id="PRU00508"/>
    </source>
</evidence>
<evidence type="ECO:0000256" key="3">
    <source>
        <dbReference type="ARBA" id="ARBA00022833"/>
    </source>
</evidence>
<sequence>MAEINRSTNAEEENEAETVISMVDYLQDEEDLQDDATAVLGDNDDKNCSYPLGYQSRQALYACITCKTKDNATAGVCLACSYDCHEGHELYELYTKRNFRCDCGNSKFPELTCKLCPEKDEVNPANSYNQNFKGVYCVCARPYPDPEDEHLGETKPPKNYSEMVCTACMSKHEFLWVYHVQCKDTQVVNSDSNVGSDVEVVQSSTSQETTSSNSEVSGSASNGVSSSASTNSLSTSASTQSNGLSSSASVQSSGSSTDLPSSERSISQQTSSAVGENDQQAMYRSQGLEFLPDESDTVLAYEKRGAAREGMSSQHDREQQVLNSMNRVQQIEMVQGFNDMKSALSDYLKHFAENGKVVRAEDIREFFTQMEQRKRQKTDHAPAHFCR</sequence>
<feature type="zinc finger region" description="UBR-type" evidence="4">
    <location>
        <begin position="46"/>
        <end position="118"/>
    </location>
</feature>
<evidence type="ECO:0000256" key="5">
    <source>
        <dbReference type="SAM" id="MobiDB-lite"/>
    </source>
</evidence>
<accession>A0ABY7FCL1</accession>
<dbReference type="Pfam" id="PF02207">
    <property type="entry name" value="zf-UBR"/>
    <property type="match status" value="1"/>
</dbReference>
<proteinExistence type="predicted"/>
<reference evidence="7" key="1">
    <citation type="submission" date="2022-11" db="EMBL/GenBank/DDBJ databases">
        <title>Centuries of genome instability and evolution in soft-shell clam transmissible cancer (bioRxiv).</title>
        <authorList>
            <person name="Hart S.F.M."/>
            <person name="Yonemitsu M.A."/>
            <person name="Giersch R.M."/>
            <person name="Beal B.F."/>
            <person name="Arriagada G."/>
            <person name="Davis B.W."/>
            <person name="Ostrander E.A."/>
            <person name="Goff S.P."/>
            <person name="Metzger M.J."/>
        </authorList>
    </citation>
    <scope>NUCLEOTIDE SEQUENCE</scope>
    <source>
        <strain evidence="7">MELC-2E11</strain>
        <tissue evidence="7">Siphon/mantle</tissue>
    </source>
</reference>
<dbReference type="EMBL" id="CP111022">
    <property type="protein sequence ID" value="WAR18413.1"/>
    <property type="molecule type" value="Genomic_DNA"/>
</dbReference>
<dbReference type="SMART" id="SM00396">
    <property type="entry name" value="ZnF_UBR1"/>
    <property type="match status" value="1"/>
</dbReference>